<dbReference type="Proteomes" id="UP001205748">
    <property type="component" value="Unassembled WGS sequence"/>
</dbReference>
<evidence type="ECO:0000259" key="3">
    <source>
        <dbReference type="SMART" id="SM01008"/>
    </source>
</evidence>
<name>A0AAE3HI08_9FIRM</name>
<proteinExistence type="predicted"/>
<evidence type="ECO:0000256" key="1">
    <source>
        <dbReference type="ARBA" id="ARBA00022505"/>
    </source>
</evidence>
<dbReference type="Pfam" id="PF02738">
    <property type="entry name" value="MoCoBD_1"/>
    <property type="match status" value="1"/>
</dbReference>
<reference evidence="4" key="1">
    <citation type="submission" date="2022-07" db="EMBL/GenBank/DDBJ databases">
        <title>Enhanced cultured diversity of the mouse gut microbiota enables custom-made synthetic communities.</title>
        <authorList>
            <person name="Afrizal A."/>
        </authorList>
    </citation>
    <scope>NUCLEOTIDE SEQUENCE</scope>
    <source>
        <strain evidence="4">DSM 28593</strain>
    </source>
</reference>
<dbReference type="InterPro" id="IPR046867">
    <property type="entry name" value="AldOxase/xan_DH_MoCoBD2"/>
</dbReference>
<dbReference type="InterPro" id="IPR000674">
    <property type="entry name" value="Ald_Oxase/Xan_DH_a/b"/>
</dbReference>
<dbReference type="Pfam" id="PF01315">
    <property type="entry name" value="Ald_Xan_dh_C"/>
    <property type="match status" value="1"/>
</dbReference>
<dbReference type="EMBL" id="JANKAS010000013">
    <property type="protein sequence ID" value="MCR1899799.1"/>
    <property type="molecule type" value="Genomic_DNA"/>
</dbReference>
<dbReference type="AlphaFoldDB" id="A0AAE3HI08"/>
<dbReference type="InterPro" id="IPR036856">
    <property type="entry name" value="Ald_Oxase/Xan_DH_a/b_sf"/>
</dbReference>
<dbReference type="Pfam" id="PF20256">
    <property type="entry name" value="MoCoBD_2"/>
    <property type="match status" value="1"/>
</dbReference>
<protein>
    <submittedName>
        <fullName evidence="4">Molybdopterin-dependent oxidoreductase</fullName>
    </submittedName>
</protein>
<keyword evidence="1" id="KW-0500">Molybdenum</keyword>
<dbReference type="Gene3D" id="3.90.1170.50">
    <property type="entry name" value="Aldehyde oxidase/xanthine dehydrogenase, a/b hammerhead"/>
    <property type="match status" value="1"/>
</dbReference>
<dbReference type="InterPro" id="IPR037165">
    <property type="entry name" value="AldOxase/xan_DH_Mopterin-bd_sf"/>
</dbReference>
<dbReference type="SUPFAM" id="SSF54665">
    <property type="entry name" value="CO dehydrogenase molybdoprotein N-domain-like"/>
    <property type="match status" value="1"/>
</dbReference>
<feature type="domain" description="Aldehyde oxidase/xanthine dehydrogenase a/b hammerhead" evidence="3">
    <location>
        <begin position="35"/>
        <end position="142"/>
    </location>
</feature>
<dbReference type="SUPFAM" id="SSF56003">
    <property type="entry name" value="Molybdenum cofactor-binding domain"/>
    <property type="match status" value="1"/>
</dbReference>
<dbReference type="RefSeq" id="WP_257532514.1">
    <property type="nucleotide sequence ID" value="NZ_JANKAS010000013.1"/>
</dbReference>
<evidence type="ECO:0000313" key="5">
    <source>
        <dbReference type="Proteomes" id="UP001205748"/>
    </source>
</evidence>
<dbReference type="GO" id="GO:0016491">
    <property type="term" value="F:oxidoreductase activity"/>
    <property type="evidence" value="ECO:0007669"/>
    <property type="project" value="UniProtKB-KW"/>
</dbReference>
<dbReference type="PANTHER" id="PTHR11908">
    <property type="entry name" value="XANTHINE DEHYDROGENASE"/>
    <property type="match status" value="1"/>
</dbReference>
<organism evidence="4 5">
    <name type="scientific">Irregularibacter muris</name>
    <dbReference type="NCBI Taxonomy" id="1796619"/>
    <lineage>
        <taxon>Bacteria</taxon>
        <taxon>Bacillati</taxon>
        <taxon>Bacillota</taxon>
        <taxon>Clostridia</taxon>
        <taxon>Eubacteriales</taxon>
        <taxon>Eubacteriaceae</taxon>
        <taxon>Irregularibacter</taxon>
    </lineage>
</organism>
<dbReference type="SMART" id="SM01008">
    <property type="entry name" value="Ald_Xan_dh_C"/>
    <property type="match status" value="1"/>
</dbReference>
<gene>
    <name evidence="4" type="ORF">NSA47_12530</name>
</gene>
<evidence type="ECO:0000313" key="4">
    <source>
        <dbReference type="EMBL" id="MCR1899799.1"/>
    </source>
</evidence>
<dbReference type="InterPro" id="IPR008274">
    <property type="entry name" value="AldOxase/xan_DH_MoCoBD1"/>
</dbReference>
<dbReference type="InterPro" id="IPR016208">
    <property type="entry name" value="Ald_Oxase/xanthine_DH-like"/>
</dbReference>
<dbReference type="GO" id="GO:0005506">
    <property type="term" value="F:iron ion binding"/>
    <property type="evidence" value="ECO:0007669"/>
    <property type="project" value="InterPro"/>
</dbReference>
<keyword evidence="2" id="KW-0560">Oxidoreductase</keyword>
<accession>A0AAE3HI08</accession>
<dbReference type="PANTHER" id="PTHR11908:SF132">
    <property type="entry name" value="ALDEHYDE OXIDASE 1-RELATED"/>
    <property type="match status" value="1"/>
</dbReference>
<sequence length="781" mass="86440">MEGVVYPKENTMYAEREHTQIGKSKPRVDGREKATGSAKYCGDLKFPGMLYGKLLGSPHAHARILNIDISKALEIPGVVDIITSKDVPDLKYGISPARWDENVLCIEKVRHVGDKVAAVVCVDEETCYKALKAIKVDYEILPAVLDYRTAADEGQAQIHEEYPRNINTEIHHKFGDMEKAFAEADHIRTDVFEGQRTYQSPIEPHSAISIWKDGKLTVYSSTQSVHYFQYYIAREFELKMGDVRVIKPYVGGGFGGKLEPTGLEFCGAVLSKRTGRPVKMSYDRYEMFQHNRGRHQGRYEVTTAVTKEGKILALKVNFLLDGGAYTSLGIATAYYSGGLLPLTYDFDNFQFDLRRMYTNLPACGAQRGHGAPQPKYALESHLDNVAKDLGIDPLELRQRNARQPNTNTCNGMGIQTCRLPEALEKIKKITNWEEKKKNGLPKGRGIGMATGSFVTGAGYPIYRNDYPSSSGMIRVNEDGTSATLYINAIEIGQGSDTVLLQMAAEAMGYRYENMKIVAGDTETAPLDFGAYSSRQTAYCGWVCKRAGEEIKAKILETAGFMMHLPPEDLECIDGMIFSKSRPKVEPLSFEEVAKKYFIIKGPLVGTGVYTVPRLGGSHKGAAVATSPSYSFCTQAAEVQVDEETGEIQVLHAWDVHDAGQIINPALMEGQVHGAFGMGFSETVSEQVLFSDKGKIINGDLANYRIISALDMPGFTNDLIHSNDEPATPWGLKEIGEGSNNPTMGAVRNAIFDATGVSVDSLPFSYEKLWRTMKEKRERDKK</sequence>
<evidence type="ECO:0000256" key="2">
    <source>
        <dbReference type="ARBA" id="ARBA00023002"/>
    </source>
</evidence>
<comment type="caution">
    <text evidence="4">The sequence shown here is derived from an EMBL/GenBank/DDBJ whole genome shotgun (WGS) entry which is preliminary data.</text>
</comment>
<keyword evidence="5" id="KW-1185">Reference proteome</keyword>
<dbReference type="Gene3D" id="3.30.365.10">
    <property type="entry name" value="Aldehyde oxidase/xanthine dehydrogenase, molybdopterin binding domain"/>
    <property type="match status" value="4"/>
</dbReference>